<dbReference type="KEGG" id="dts:BI380_18080"/>
<feature type="signal peptide" evidence="1">
    <location>
        <begin position="1"/>
        <end position="25"/>
    </location>
</feature>
<evidence type="ECO:0000313" key="2">
    <source>
        <dbReference type="EMBL" id="AOV03117.1"/>
    </source>
</evidence>
<gene>
    <name evidence="2" type="ORF">BI380_18080</name>
    <name evidence="3" type="ORF">PYR84_04600</name>
</gene>
<dbReference type="EMBL" id="CP120956">
    <property type="protein sequence ID" value="WFF81972.1"/>
    <property type="molecule type" value="Genomic_DNA"/>
</dbReference>
<name>A0AAX3SPH1_9BURK</name>
<evidence type="ECO:0000313" key="5">
    <source>
        <dbReference type="Proteomes" id="UP001219066"/>
    </source>
</evidence>
<proteinExistence type="predicted"/>
<dbReference type="Proteomes" id="UP000095607">
    <property type="component" value="Chromosome"/>
</dbReference>
<evidence type="ECO:0000256" key="1">
    <source>
        <dbReference type="SAM" id="SignalP"/>
    </source>
</evidence>
<reference evidence="2 4" key="1">
    <citation type="submission" date="2016-09" db="EMBL/GenBank/DDBJ databases">
        <title>Complete genome sequence of Deltia acidovorans CM13 isolated from murine proximal colonic tissue.</title>
        <authorList>
            <person name="Saffarian A."/>
        </authorList>
    </citation>
    <scope>NUCLEOTIDE SEQUENCE [LARGE SCALE GENOMIC DNA]</scope>
    <source>
        <strain evidence="2 4">CM13</strain>
    </source>
</reference>
<organism evidence="3 5">
    <name type="scientific">Delftia tsuruhatensis</name>
    <dbReference type="NCBI Taxonomy" id="180282"/>
    <lineage>
        <taxon>Bacteria</taxon>
        <taxon>Pseudomonadati</taxon>
        <taxon>Pseudomonadota</taxon>
        <taxon>Betaproteobacteria</taxon>
        <taxon>Burkholderiales</taxon>
        <taxon>Comamonadaceae</taxon>
        <taxon>Delftia</taxon>
    </lineage>
</organism>
<evidence type="ECO:0000313" key="3">
    <source>
        <dbReference type="EMBL" id="WFF81972.1"/>
    </source>
</evidence>
<dbReference type="RefSeq" id="WP_046239165.1">
    <property type="nucleotide sequence ID" value="NZ_CBCSDN010000001.1"/>
</dbReference>
<feature type="chain" id="PRO_5043971205" evidence="1">
    <location>
        <begin position="26"/>
        <end position="502"/>
    </location>
</feature>
<keyword evidence="1" id="KW-0732">Signal</keyword>
<dbReference type="Proteomes" id="UP001219066">
    <property type="component" value="Chromosome"/>
</dbReference>
<dbReference type="EMBL" id="CP017420">
    <property type="protein sequence ID" value="AOV03117.1"/>
    <property type="molecule type" value="Genomic_DNA"/>
</dbReference>
<reference evidence="3" key="2">
    <citation type="submission" date="2023-03" db="EMBL/GenBank/DDBJ databases">
        <title>Synergistic degradation of erythromycin by symbiotic bacteria Ery-6A and Ery-6B and application in simulated water remediation.</title>
        <authorList>
            <person name="Xu S."/>
        </authorList>
    </citation>
    <scope>NUCLEOTIDE SEQUENCE</scope>
    <source>
        <strain evidence="3">Ery-6A</strain>
    </source>
</reference>
<dbReference type="AlphaFoldDB" id="A0AAX3SPH1"/>
<accession>A0AAX3SPH1</accession>
<sequence>MKKNVLALSIAAMVGGLGFAGAASAQSFQVNESGTGHILVVPYYTAQNGNMSVFHLTNTDTVKGKAVKVRFRGASNSDDVLDFQVFMSPGDVWTAAVTADAAGKAQLVTADNTCTLPAIAKNTPVPFVTDRLARQGWTDADKAAQTREGYVEILNMADISNVNAAASSLFKATKHVNGVAPCTSAVLQDTLLGYPAMSSNAELSAPTATLTGSWYVINVAQSTTFSGAAPALVGNAPTRVVFSPQVEGETTFKTSDPLMVAGTIKAQHYDVPDLSTPYFASQSLTSQTDADTNATNLTNALGRNTIMNQYATDLSISAKTDWVFSMPTRRYTVAANYASTATNYAGQLNVSATGTPTTSELNAYTYINSAVTGNIFSTGAKVSANDQGQLCVTASKQEFYDREENVQSSGAIFSPGTTKTAKLCGEVSVLSFTSDASALGAAVARQTVAAPYTNGWGTIGFGADRAPVLGAAFLKLTNPQAVPGTVGTYGITWPHAYGSAAQ</sequence>
<protein>
    <submittedName>
        <fullName evidence="3">Cell surface protein</fullName>
    </submittedName>
</protein>
<keyword evidence="4" id="KW-1185">Reference proteome</keyword>
<evidence type="ECO:0000313" key="4">
    <source>
        <dbReference type="Proteomes" id="UP000095607"/>
    </source>
</evidence>